<dbReference type="PANTHER" id="PTHR30574">
    <property type="entry name" value="INNER MEMBRANE PROTEIN YEDE"/>
    <property type="match status" value="1"/>
</dbReference>
<proteinExistence type="inferred from homology"/>
<dbReference type="Proteomes" id="UP000315388">
    <property type="component" value="Unassembled WGS sequence"/>
</dbReference>
<name>A0A502BJT9_9HYPH</name>
<evidence type="ECO:0000256" key="3">
    <source>
        <dbReference type="ARBA" id="ARBA00022475"/>
    </source>
</evidence>
<evidence type="ECO:0000256" key="2">
    <source>
        <dbReference type="ARBA" id="ARBA00022448"/>
    </source>
</evidence>
<evidence type="ECO:0000256" key="9">
    <source>
        <dbReference type="SAM" id="Phobius"/>
    </source>
</evidence>
<evidence type="ECO:0000256" key="1">
    <source>
        <dbReference type="ARBA" id="ARBA00004429"/>
    </source>
</evidence>
<feature type="transmembrane region" description="Helical" evidence="9">
    <location>
        <begin position="143"/>
        <end position="163"/>
    </location>
</feature>
<dbReference type="PANTHER" id="PTHR30574:SF1">
    <property type="entry name" value="SULPHUR TRANSPORT DOMAIN-CONTAINING PROTEIN"/>
    <property type="match status" value="1"/>
</dbReference>
<feature type="transmembrane region" description="Helical" evidence="9">
    <location>
        <begin position="339"/>
        <end position="361"/>
    </location>
</feature>
<comment type="subcellular location">
    <subcellularLocation>
        <location evidence="1">Cell inner membrane</location>
        <topology evidence="1">Multi-pass membrane protein</topology>
    </subcellularLocation>
</comment>
<evidence type="ECO:0000313" key="10">
    <source>
        <dbReference type="EMBL" id="TPF74097.1"/>
    </source>
</evidence>
<dbReference type="GO" id="GO:0005886">
    <property type="term" value="C:plasma membrane"/>
    <property type="evidence" value="ECO:0007669"/>
    <property type="project" value="UniProtKB-SubCell"/>
</dbReference>
<keyword evidence="6 9" id="KW-1133">Transmembrane helix</keyword>
<dbReference type="OrthoDB" id="9794165at2"/>
<gene>
    <name evidence="10" type="ORF">FHY56_16460</name>
</gene>
<dbReference type="InterPro" id="IPR007272">
    <property type="entry name" value="Sulf_transp_TsuA/YedE"/>
</dbReference>
<evidence type="ECO:0000256" key="4">
    <source>
        <dbReference type="ARBA" id="ARBA00022519"/>
    </source>
</evidence>
<evidence type="ECO:0000256" key="7">
    <source>
        <dbReference type="ARBA" id="ARBA00023136"/>
    </source>
</evidence>
<comment type="similarity">
    <text evidence="8">Belongs to the TsuA/YedE (TC 9.B.102) family.</text>
</comment>
<keyword evidence="5 9" id="KW-0812">Transmembrane</keyword>
<reference evidence="10 11" key="1">
    <citation type="journal article" date="2003" name="Int. J. Syst. Evol. Microbiol.">
        <title>Towards a standardized format for the description of a novel species (of an established genus): Ochrobactrum gallinifaecis sp. nov.</title>
        <authorList>
            <person name="Kampfer P."/>
            <person name="Buczolits S."/>
            <person name="Albrecht A."/>
            <person name="Busse H.J."/>
            <person name="Stackebrandt E."/>
        </authorList>
    </citation>
    <scope>NUCLEOTIDE SEQUENCE [LARGE SCALE GENOMIC DNA]</scope>
    <source>
        <strain evidence="10 11">ISO 196</strain>
    </source>
</reference>
<feature type="transmembrane region" description="Helical" evidence="9">
    <location>
        <begin position="106"/>
        <end position="131"/>
    </location>
</feature>
<sequence>MRLVLARVSAAFILAALVLWSVFLASDAPGRTLSFSLLAGCAFGIVLQRGRFCFLCNLRDFVENRDPAGILSIIIALAGGIVLYQIILGAWVPVPQPDRLPPGAHIGPVGVVLAFASLVFGLGMAISGSCLSAHFYRLGEGAFGSIAALIGAGIGFLIGFLTWNSLYTLSVYNDPAIWLPGIFGYAFTTLIALAVLAVITIFVLKRSKYNGSDRGSTANTSNAEAIFKKRWPPVVTGLFVAAISAFAYLRVAPLGVTAELGSLVRTAASSSPLIPETLIGLDTVRGCISAVKTALLSPNGVFVIGLVLSSFASALIAGQFKPTWPSFKGLAERFIGGVLMGWGAMTGLGCTVGVLLSGIHAGALSGWVFLVFCTAGALSGIVIISRLRKPA</sequence>
<keyword evidence="2" id="KW-0813">Transport</keyword>
<feature type="transmembrane region" description="Helical" evidence="9">
    <location>
        <begin position="367"/>
        <end position="387"/>
    </location>
</feature>
<evidence type="ECO:0000256" key="5">
    <source>
        <dbReference type="ARBA" id="ARBA00022692"/>
    </source>
</evidence>
<dbReference type="EMBL" id="VEWJ01000017">
    <property type="protein sequence ID" value="TPF74097.1"/>
    <property type="molecule type" value="Genomic_DNA"/>
</dbReference>
<accession>A0A502BJT9</accession>
<evidence type="ECO:0000256" key="8">
    <source>
        <dbReference type="ARBA" id="ARBA00035655"/>
    </source>
</evidence>
<keyword evidence="4" id="KW-0997">Cell inner membrane</keyword>
<feature type="transmembrane region" description="Helical" evidence="9">
    <location>
        <begin position="300"/>
        <end position="318"/>
    </location>
</feature>
<evidence type="ECO:0000313" key="11">
    <source>
        <dbReference type="Proteomes" id="UP000315388"/>
    </source>
</evidence>
<organism evidence="10 11">
    <name type="scientific">Brucella gallinifaecis</name>
    <dbReference type="NCBI Taxonomy" id="215590"/>
    <lineage>
        <taxon>Bacteria</taxon>
        <taxon>Pseudomonadati</taxon>
        <taxon>Pseudomonadota</taxon>
        <taxon>Alphaproteobacteria</taxon>
        <taxon>Hyphomicrobiales</taxon>
        <taxon>Brucellaceae</taxon>
        <taxon>Brucella/Ochrobactrum group</taxon>
        <taxon>Brucella</taxon>
    </lineage>
</organism>
<dbReference type="Pfam" id="PF04143">
    <property type="entry name" value="Sulf_transp"/>
    <property type="match status" value="1"/>
</dbReference>
<feature type="transmembrane region" description="Helical" evidence="9">
    <location>
        <begin position="70"/>
        <end position="94"/>
    </location>
</feature>
<dbReference type="RefSeq" id="WP_140906238.1">
    <property type="nucleotide sequence ID" value="NZ_JBHTMD010000043.1"/>
</dbReference>
<keyword evidence="7 9" id="KW-0472">Membrane</keyword>
<keyword evidence="11" id="KW-1185">Reference proteome</keyword>
<comment type="caution">
    <text evidence="10">The sequence shown here is derived from an EMBL/GenBank/DDBJ whole genome shotgun (WGS) entry which is preliminary data.</text>
</comment>
<protein>
    <submittedName>
        <fullName evidence="10">YeeE/YedE family protein</fullName>
    </submittedName>
</protein>
<feature type="transmembrane region" description="Helical" evidence="9">
    <location>
        <begin position="183"/>
        <end position="204"/>
    </location>
</feature>
<feature type="transmembrane region" description="Helical" evidence="9">
    <location>
        <begin position="35"/>
        <end position="58"/>
    </location>
</feature>
<keyword evidence="3" id="KW-1003">Cell membrane</keyword>
<dbReference type="AlphaFoldDB" id="A0A502BJT9"/>
<evidence type="ECO:0000256" key="6">
    <source>
        <dbReference type="ARBA" id="ARBA00022989"/>
    </source>
</evidence>